<keyword evidence="3" id="KW-0812">Transmembrane</keyword>
<organism evidence="5 6">
    <name type="scientific">Pararge aegeria aegeria</name>
    <dbReference type="NCBI Taxonomy" id="348720"/>
    <lineage>
        <taxon>Eukaryota</taxon>
        <taxon>Metazoa</taxon>
        <taxon>Ecdysozoa</taxon>
        <taxon>Arthropoda</taxon>
        <taxon>Hexapoda</taxon>
        <taxon>Insecta</taxon>
        <taxon>Pterygota</taxon>
        <taxon>Neoptera</taxon>
        <taxon>Endopterygota</taxon>
        <taxon>Lepidoptera</taxon>
        <taxon>Glossata</taxon>
        <taxon>Ditrysia</taxon>
        <taxon>Papilionoidea</taxon>
        <taxon>Nymphalidae</taxon>
        <taxon>Satyrinae</taxon>
        <taxon>Satyrini</taxon>
        <taxon>Parargina</taxon>
        <taxon>Pararge</taxon>
    </lineage>
</organism>
<dbReference type="GO" id="GO:0032580">
    <property type="term" value="C:Golgi cisterna membrane"/>
    <property type="evidence" value="ECO:0007669"/>
    <property type="project" value="UniProtKB-SubCell"/>
</dbReference>
<keyword evidence="3" id="KW-0328">Glycosyltransferase</keyword>
<dbReference type="Pfam" id="PF00852">
    <property type="entry name" value="Glyco_transf_10"/>
    <property type="match status" value="1"/>
</dbReference>
<reference evidence="5" key="1">
    <citation type="submission" date="2022-03" db="EMBL/GenBank/DDBJ databases">
        <authorList>
            <person name="Lindestad O."/>
        </authorList>
    </citation>
    <scope>NUCLEOTIDE SEQUENCE</scope>
</reference>
<dbReference type="PANTHER" id="PTHR48438">
    <property type="entry name" value="ALPHA-(1,3)-FUCOSYLTRANSFERASE C-RELATED"/>
    <property type="match status" value="1"/>
</dbReference>
<keyword evidence="2 3" id="KW-0333">Golgi apparatus</keyword>
<feature type="non-terminal residue" evidence="5">
    <location>
        <position position="1"/>
    </location>
</feature>
<dbReference type="SUPFAM" id="SSF53756">
    <property type="entry name" value="UDP-Glycosyltransferase/glycogen phosphorylase"/>
    <property type="match status" value="1"/>
</dbReference>
<dbReference type="OrthoDB" id="427096at2759"/>
<comment type="subcellular location">
    <subcellularLocation>
        <location evidence="1">Golgi apparatus membrane</location>
        <topology evidence="1">Single-pass type II membrane protein</topology>
    </subcellularLocation>
    <subcellularLocation>
        <location evidence="3">Golgi apparatus</location>
        <location evidence="3">Golgi stack membrane</location>
        <topology evidence="3">Single-pass type II membrane protein</topology>
    </subcellularLocation>
</comment>
<dbReference type="InterPro" id="IPR055270">
    <property type="entry name" value="Glyco_tran_10_C"/>
</dbReference>
<name>A0A8S4R581_9NEOP</name>
<accession>A0A8S4R581</accession>
<dbReference type="InterPro" id="IPR001503">
    <property type="entry name" value="Glyco_trans_10"/>
</dbReference>
<dbReference type="EC" id="2.4.1.-" evidence="3"/>
<sequence length="97" mass="11763">FLPPGSYLDAIQLGPKELARRMNEIIADSDKYHDFFRWRNHYKYGESYPAEEVCKLCKMLNDEEEVSKVTVWNDFGSWWNGKRYKHNCMRHWLLRGF</sequence>
<evidence type="ECO:0000259" key="4">
    <source>
        <dbReference type="Pfam" id="PF00852"/>
    </source>
</evidence>
<dbReference type="EMBL" id="CAKXAJ010024218">
    <property type="protein sequence ID" value="CAH2228540.1"/>
    <property type="molecule type" value="Genomic_DNA"/>
</dbReference>
<evidence type="ECO:0000256" key="3">
    <source>
        <dbReference type="RuleBase" id="RU003832"/>
    </source>
</evidence>
<keyword evidence="3" id="KW-0808">Transferase</keyword>
<keyword evidence="6" id="KW-1185">Reference proteome</keyword>
<comment type="caution">
    <text evidence="5">The sequence shown here is derived from an EMBL/GenBank/DDBJ whole genome shotgun (WGS) entry which is preliminary data.</text>
</comment>
<keyword evidence="3" id="KW-0472">Membrane</keyword>
<gene>
    <name evidence="5" type="primary">jg7592</name>
    <name evidence="5" type="ORF">PAEG_LOCUS8358</name>
</gene>
<dbReference type="Proteomes" id="UP000838756">
    <property type="component" value="Unassembled WGS sequence"/>
</dbReference>
<dbReference type="AlphaFoldDB" id="A0A8S4R581"/>
<dbReference type="PANTHER" id="PTHR48438:SF1">
    <property type="entry name" value="ALPHA-(1,3)-FUCOSYLTRANSFERASE C-RELATED"/>
    <property type="match status" value="1"/>
</dbReference>
<dbReference type="GO" id="GO:0008417">
    <property type="term" value="F:fucosyltransferase activity"/>
    <property type="evidence" value="ECO:0007669"/>
    <property type="project" value="InterPro"/>
</dbReference>
<evidence type="ECO:0000313" key="6">
    <source>
        <dbReference type="Proteomes" id="UP000838756"/>
    </source>
</evidence>
<protein>
    <recommendedName>
        <fullName evidence="3">Fucosyltransferase</fullName>
        <ecNumber evidence="3">2.4.1.-</ecNumber>
    </recommendedName>
</protein>
<proteinExistence type="inferred from homology"/>
<dbReference type="GO" id="GO:0000139">
    <property type="term" value="C:Golgi membrane"/>
    <property type="evidence" value="ECO:0007669"/>
    <property type="project" value="UniProtKB-SubCell"/>
</dbReference>
<evidence type="ECO:0000256" key="1">
    <source>
        <dbReference type="ARBA" id="ARBA00004323"/>
    </source>
</evidence>
<evidence type="ECO:0000256" key="2">
    <source>
        <dbReference type="ARBA" id="ARBA00023034"/>
    </source>
</evidence>
<evidence type="ECO:0000313" key="5">
    <source>
        <dbReference type="EMBL" id="CAH2228540.1"/>
    </source>
</evidence>
<comment type="similarity">
    <text evidence="3">Belongs to the glycosyltransferase 10 family.</text>
</comment>
<feature type="domain" description="Fucosyltransferase C-terminal" evidence="4">
    <location>
        <begin position="1"/>
        <end position="69"/>
    </location>
</feature>